<dbReference type="Pfam" id="PF13505">
    <property type="entry name" value="OMP_b-brl"/>
    <property type="match status" value="1"/>
</dbReference>
<dbReference type="Proteomes" id="UP001427805">
    <property type="component" value="Unassembled WGS sequence"/>
</dbReference>
<name>A0ABV0BCH3_9SPHN</name>
<evidence type="ECO:0000256" key="2">
    <source>
        <dbReference type="SAM" id="SignalP"/>
    </source>
</evidence>
<evidence type="ECO:0000259" key="3">
    <source>
        <dbReference type="Pfam" id="PF13505"/>
    </source>
</evidence>
<evidence type="ECO:0000256" key="1">
    <source>
        <dbReference type="ARBA" id="ARBA00022729"/>
    </source>
</evidence>
<evidence type="ECO:0000313" key="4">
    <source>
        <dbReference type="EMBL" id="MEN3748576.1"/>
    </source>
</evidence>
<reference evidence="4 5" key="1">
    <citation type="submission" date="2024-05" db="EMBL/GenBank/DDBJ databases">
        <title>Sphingomonas sp. HF-S3 16S ribosomal RNA gene Genome sequencing and assembly.</title>
        <authorList>
            <person name="Lee H."/>
        </authorList>
    </citation>
    <scope>NUCLEOTIDE SEQUENCE [LARGE SCALE GENOMIC DNA]</scope>
    <source>
        <strain evidence="4 5">HF-S3</strain>
    </source>
</reference>
<dbReference type="EMBL" id="JBDIZK010000009">
    <property type="protein sequence ID" value="MEN3748576.1"/>
    <property type="molecule type" value="Genomic_DNA"/>
</dbReference>
<dbReference type="InterPro" id="IPR027385">
    <property type="entry name" value="Beta-barrel_OMP"/>
</dbReference>
<comment type="caution">
    <text evidence="4">The sequence shown here is derived from an EMBL/GenBank/DDBJ whole genome shotgun (WGS) entry which is preliminary data.</text>
</comment>
<feature type="signal peptide" evidence="2">
    <location>
        <begin position="1"/>
        <end position="18"/>
    </location>
</feature>
<protein>
    <submittedName>
        <fullName evidence="4">Outer membrane beta-barrel protein</fullName>
    </submittedName>
</protein>
<proteinExistence type="predicted"/>
<keyword evidence="1 2" id="KW-0732">Signal</keyword>
<dbReference type="SUPFAM" id="SSF56925">
    <property type="entry name" value="OMPA-like"/>
    <property type="match status" value="1"/>
</dbReference>
<dbReference type="RefSeq" id="WP_346247601.1">
    <property type="nucleotide sequence ID" value="NZ_JBDIZK010000009.1"/>
</dbReference>
<feature type="chain" id="PRO_5047182225" evidence="2">
    <location>
        <begin position="19"/>
        <end position="195"/>
    </location>
</feature>
<sequence length="195" mass="20149">MKTFMAAVAALVCVPVMAAAQDAPETIDKGVDGVRVEARLGWETPTVTDGSGDIYKIGQAVSFGGEVGFDAQVGNSITLGAYANYDVSNVEICEGGDCIGVKGNFSAGARLGFIVSPRTVVYIKGGYNSITMKAQSGSFSGEESKGGVGGALGVEFGVSKNVYAFFEGNYADFGELGYGINLQRRHVAGGIGVRF</sequence>
<evidence type="ECO:0000313" key="5">
    <source>
        <dbReference type="Proteomes" id="UP001427805"/>
    </source>
</evidence>
<accession>A0ABV0BCH3</accession>
<gene>
    <name evidence="4" type="ORF">TPR58_15475</name>
</gene>
<keyword evidence="5" id="KW-1185">Reference proteome</keyword>
<feature type="domain" description="Outer membrane protein beta-barrel" evidence="3">
    <location>
        <begin position="6"/>
        <end position="195"/>
    </location>
</feature>
<dbReference type="InterPro" id="IPR011250">
    <property type="entry name" value="OMP/PagP_B-barrel"/>
</dbReference>
<organism evidence="4 5">
    <name type="scientific">Sphingomonas rustica</name>
    <dbReference type="NCBI Taxonomy" id="3103142"/>
    <lineage>
        <taxon>Bacteria</taxon>
        <taxon>Pseudomonadati</taxon>
        <taxon>Pseudomonadota</taxon>
        <taxon>Alphaproteobacteria</taxon>
        <taxon>Sphingomonadales</taxon>
        <taxon>Sphingomonadaceae</taxon>
        <taxon>Sphingomonas</taxon>
    </lineage>
</organism>